<dbReference type="EMBL" id="KZ293720">
    <property type="protein sequence ID" value="PBK82172.1"/>
    <property type="molecule type" value="Genomic_DNA"/>
</dbReference>
<feature type="compositionally biased region" description="Basic and acidic residues" evidence="1">
    <location>
        <begin position="1"/>
        <end position="25"/>
    </location>
</feature>
<sequence>MKETIFKESDRQSSDSRRGNDERSYSADSRLVQENATLPDTDRATSSPPNMGTNLSNLSPILTAKADKGPNAGESQPRDSLTLAGGRDSEGWLLKDEKQEKRFRFSKETTTSSDLQKSLLEIQSDRDRLRHENDGFRREHHRMREIINNQQIQHQEDRRLLDRRGKELESTRPFLDKTDTYSFAEIKSMVESLNSEILQLAAYMSDTLTDKGARLEITDEEANHAMKRAKCYLDDRILALLMRRDANGVGQNGVLQVAFQAALLFECTTYLRLWGLDPAENKMLRELYARVQESKPTAVVGRWRALTIAMSKYHSSPRAEQYLFNRLGYQLENVILLGGWAVPNNPEALRHAFGERITEIAKLATKLDRAIKEGITSQDLDAHSVGPGEKYDSEAMSGAYGKPKKMDEAVSCMCELGLKSFDDKGKKVRLLLKAGVVVPSTLV</sequence>
<dbReference type="OrthoDB" id="3147752at2759"/>
<dbReference type="AlphaFoldDB" id="A0A2H3CSK0"/>
<keyword evidence="3" id="KW-1185">Reference proteome</keyword>
<feature type="compositionally biased region" description="Polar residues" evidence="1">
    <location>
        <begin position="32"/>
        <end position="60"/>
    </location>
</feature>
<accession>A0A2H3CSK0</accession>
<evidence type="ECO:0000313" key="2">
    <source>
        <dbReference type="EMBL" id="PBK82172.1"/>
    </source>
</evidence>
<name>A0A2H3CSK0_ARMGA</name>
<dbReference type="OMA" id="FECTTYL"/>
<protein>
    <submittedName>
        <fullName evidence="2">Uncharacterized protein</fullName>
    </submittedName>
</protein>
<reference evidence="3" key="1">
    <citation type="journal article" date="2017" name="Nat. Ecol. Evol.">
        <title>Genome expansion and lineage-specific genetic innovations in the forest pathogenic fungi Armillaria.</title>
        <authorList>
            <person name="Sipos G."/>
            <person name="Prasanna A.N."/>
            <person name="Walter M.C."/>
            <person name="O'Connor E."/>
            <person name="Balint B."/>
            <person name="Krizsan K."/>
            <person name="Kiss B."/>
            <person name="Hess J."/>
            <person name="Varga T."/>
            <person name="Slot J."/>
            <person name="Riley R."/>
            <person name="Boka B."/>
            <person name="Rigling D."/>
            <person name="Barry K."/>
            <person name="Lee J."/>
            <person name="Mihaltcheva S."/>
            <person name="LaButti K."/>
            <person name="Lipzen A."/>
            <person name="Waldron R."/>
            <person name="Moloney N.M."/>
            <person name="Sperisen C."/>
            <person name="Kredics L."/>
            <person name="Vagvoelgyi C."/>
            <person name="Patrignani A."/>
            <person name="Fitzpatrick D."/>
            <person name="Nagy I."/>
            <person name="Doyle S."/>
            <person name="Anderson J.B."/>
            <person name="Grigoriev I.V."/>
            <person name="Gueldener U."/>
            <person name="Muensterkoetter M."/>
            <person name="Nagy L.G."/>
        </authorList>
    </citation>
    <scope>NUCLEOTIDE SEQUENCE [LARGE SCALE GENOMIC DNA]</scope>
    <source>
        <strain evidence="3">Ar21-2</strain>
    </source>
</reference>
<evidence type="ECO:0000313" key="3">
    <source>
        <dbReference type="Proteomes" id="UP000217790"/>
    </source>
</evidence>
<evidence type="ECO:0000256" key="1">
    <source>
        <dbReference type="SAM" id="MobiDB-lite"/>
    </source>
</evidence>
<feature type="region of interest" description="Disordered" evidence="1">
    <location>
        <begin position="1"/>
        <end position="93"/>
    </location>
</feature>
<dbReference type="Proteomes" id="UP000217790">
    <property type="component" value="Unassembled WGS sequence"/>
</dbReference>
<organism evidence="2 3">
    <name type="scientific">Armillaria gallica</name>
    <name type="common">Bulbous honey fungus</name>
    <name type="synonym">Armillaria bulbosa</name>
    <dbReference type="NCBI Taxonomy" id="47427"/>
    <lineage>
        <taxon>Eukaryota</taxon>
        <taxon>Fungi</taxon>
        <taxon>Dikarya</taxon>
        <taxon>Basidiomycota</taxon>
        <taxon>Agaricomycotina</taxon>
        <taxon>Agaricomycetes</taxon>
        <taxon>Agaricomycetidae</taxon>
        <taxon>Agaricales</taxon>
        <taxon>Marasmiineae</taxon>
        <taxon>Physalacriaceae</taxon>
        <taxon>Armillaria</taxon>
    </lineage>
</organism>
<proteinExistence type="predicted"/>
<dbReference type="InParanoid" id="A0A2H3CSK0"/>
<gene>
    <name evidence="2" type="ORF">ARMGADRAFT_1068256</name>
</gene>